<evidence type="ECO:0000259" key="4">
    <source>
        <dbReference type="Pfam" id="PF13947"/>
    </source>
</evidence>
<reference evidence="6" key="1">
    <citation type="submission" date="2025-08" db="UniProtKB">
        <authorList>
            <consortium name="RefSeq"/>
        </authorList>
    </citation>
    <scope>IDENTIFICATION</scope>
    <source>
        <tissue evidence="6">Young leaves</tissue>
    </source>
</reference>
<evidence type="ECO:0000313" key="6">
    <source>
        <dbReference type="RefSeq" id="XP_023003334.1"/>
    </source>
</evidence>
<keyword evidence="2" id="KW-0732">Signal</keyword>
<feature type="domain" description="Wall-associated receptor kinase galacturonan-binding" evidence="4">
    <location>
        <begin position="51"/>
        <end position="109"/>
    </location>
</feature>
<dbReference type="GO" id="GO:0030247">
    <property type="term" value="F:polysaccharide binding"/>
    <property type="evidence" value="ECO:0007669"/>
    <property type="project" value="InterPro"/>
</dbReference>
<feature type="transmembrane region" description="Helical" evidence="3">
    <location>
        <begin position="303"/>
        <end position="326"/>
    </location>
</feature>
<dbReference type="PANTHER" id="PTHR33355:SF5">
    <property type="entry name" value="F12F1.23 PROTEIN"/>
    <property type="match status" value="1"/>
</dbReference>
<dbReference type="GO" id="GO:0016020">
    <property type="term" value="C:membrane"/>
    <property type="evidence" value="ECO:0007669"/>
    <property type="project" value="UniProtKB-SubCell"/>
</dbReference>
<dbReference type="PANTHER" id="PTHR33355">
    <property type="entry name" value="WALL-ASSOCIATED RECEPTOR KINASE CARBOXY-TERMINAL PROTEIN-RELATED"/>
    <property type="match status" value="1"/>
</dbReference>
<proteinExistence type="predicted"/>
<evidence type="ECO:0000313" key="5">
    <source>
        <dbReference type="Proteomes" id="UP000504608"/>
    </source>
</evidence>
<evidence type="ECO:0000256" key="3">
    <source>
        <dbReference type="SAM" id="Phobius"/>
    </source>
</evidence>
<dbReference type="Proteomes" id="UP000504608">
    <property type="component" value="Unplaced"/>
</dbReference>
<organism evidence="5 6">
    <name type="scientific">Cucurbita maxima</name>
    <name type="common">Pumpkin</name>
    <name type="synonym">Winter squash</name>
    <dbReference type="NCBI Taxonomy" id="3661"/>
    <lineage>
        <taxon>Eukaryota</taxon>
        <taxon>Viridiplantae</taxon>
        <taxon>Streptophyta</taxon>
        <taxon>Embryophyta</taxon>
        <taxon>Tracheophyta</taxon>
        <taxon>Spermatophyta</taxon>
        <taxon>Magnoliopsida</taxon>
        <taxon>eudicotyledons</taxon>
        <taxon>Gunneridae</taxon>
        <taxon>Pentapetalae</taxon>
        <taxon>rosids</taxon>
        <taxon>fabids</taxon>
        <taxon>Cucurbitales</taxon>
        <taxon>Cucurbitaceae</taxon>
        <taxon>Cucurbiteae</taxon>
        <taxon>Cucurbita</taxon>
    </lineage>
</organism>
<protein>
    <submittedName>
        <fullName evidence="6">Uncharacterized protein LOC111496970</fullName>
    </submittedName>
</protein>
<dbReference type="Pfam" id="PF13947">
    <property type="entry name" value="GUB_WAK_bind"/>
    <property type="match status" value="1"/>
</dbReference>
<keyword evidence="3" id="KW-0472">Membrane</keyword>
<keyword evidence="3" id="KW-0812">Transmembrane</keyword>
<name>A0A6J1KT12_CUCMA</name>
<comment type="subcellular location">
    <subcellularLocation>
        <location evidence="1">Membrane</location>
        <topology evidence="1">Single-pass membrane protein</topology>
    </subcellularLocation>
</comment>
<gene>
    <name evidence="6" type="primary">LOC111496970</name>
</gene>
<sequence length="347" mass="37882">MSITHHRSSLSLPALSSKTKMTFFSSPRLLLLLLIAQILTPFLSLKAAQFCRTSCGNISIHYPFGIDDGCGSLYYRNLLFCTTSDQLHLRTPSGTFPVSAISYSDPYILISNPDMWTCQDGPNFRPTRPFTLDPETHLTVSPLNDYLFFNCSEEDVMIAPKPVFCGRFPDRCDASCDSASYLCTHVPQCATALEGSSCCSYHPKAMDSLKLMLKYCATYTSVYWRSIGGVNEAYDQVAEYGIRIDFDIVVTTSCLRCQDVLKGGGSCGFDVQSLGFLCICDDKNVTTYCEDPSMASGSHKHRVIAGTVSAVSAAGALGVAAAILLLKKLKAKAPVTCGVQTNENRLF</sequence>
<dbReference type="InterPro" id="IPR025287">
    <property type="entry name" value="WAK_GUB"/>
</dbReference>
<keyword evidence="5" id="KW-1185">Reference proteome</keyword>
<evidence type="ECO:0000256" key="2">
    <source>
        <dbReference type="ARBA" id="ARBA00022729"/>
    </source>
</evidence>
<dbReference type="KEGG" id="cmax:111496970"/>
<dbReference type="RefSeq" id="XP_023003334.1">
    <property type="nucleotide sequence ID" value="XM_023147566.1"/>
</dbReference>
<keyword evidence="3" id="KW-1133">Transmembrane helix</keyword>
<dbReference type="AlphaFoldDB" id="A0A6J1KT12"/>
<dbReference type="OrthoDB" id="1857727at2759"/>
<dbReference type="GeneID" id="111496970"/>
<accession>A0A6J1KT12</accession>
<evidence type="ECO:0000256" key="1">
    <source>
        <dbReference type="ARBA" id="ARBA00004167"/>
    </source>
</evidence>